<proteinExistence type="predicted"/>
<comment type="caution">
    <text evidence="1">The sequence shown here is derived from an EMBL/GenBank/DDBJ whole genome shotgun (WGS) entry which is preliminary data.</text>
</comment>
<accession>A0A7W3P656</accession>
<reference evidence="1 2" key="1">
    <citation type="submission" date="2020-07" db="EMBL/GenBank/DDBJ databases">
        <title>Sequencing the genomes of 1000 actinobacteria strains.</title>
        <authorList>
            <person name="Klenk H.-P."/>
        </authorList>
    </citation>
    <scope>NUCLEOTIDE SEQUENCE [LARGE SCALE GENOMIC DNA]</scope>
    <source>
        <strain evidence="1 2">DSM 100723</strain>
    </source>
</reference>
<dbReference type="AlphaFoldDB" id="A0A7W3P656"/>
<protein>
    <submittedName>
        <fullName evidence="1">Lambda repressor-like predicted transcriptional regulator</fullName>
    </submittedName>
</protein>
<evidence type="ECO:0000313" key="2">
    <source>
        <dbReference type="Proteomes" id="UP000523079"/>
    </source>
</evidence>
<keyword evidence="2" id="KW-1185">Reference proteome</keyword>
<dbReference type="EMBL" id="JACGWT010000003">
    <property type="protein sequence ID" value="MBA8794624.1"/>
    <property type="molecule type" value="Genomic_DNA"/>
</dbReference>
<dbReference type="Gene3D" id="1.10.10.60">
    <property type="entry name" value="Homeodomain-like"/>
    <property type="match status" value="2"/>
</dbReference>
<organism evidence="1 2">
    <name type="scientific">Microlunatus kandeliicorticis</name>
    <dbReference type="NCBI Taxonomy" id="1759536"/>
    <lineage>
        <taxon>Bacteria</taxon>
        <taxon>Bacillati</taxon>
        <taxon>Actinomycetota</taxon>
        <taxon>Actinomycetes</taxon>
        <taxon>Propionibacteriales</taxon>
        <taxon>Propionibacteriaceae</taxon>
        <taxon>Microlunatus</taxon>
    </lineage>
</organism>
<sequence length="91" mass="10486">MLAAEYQAGISMSELAQRWRMHRTTVAAQLRRAGVELRRQGVPDGQLAEAAQLYLDGWSCHRLGERYGCDAEAVRRKLVRYGVPMRKPWER</sequence>
<gene>
    <name evidence="1" type="ORF">FHX74_002243</name>
</gene>
<dbReference type="Proteomes" id="UP000523079">
    <property type="component" value="Unassembled WGS sequence"/>
</dbReference>
<name>A0A7W3P656_9ACTN</name>
<dbReference type="RefSeq" id="WP_182560171.1">
    <property type="nucleotide sequence ID" value="NZ_JACGWT010000003.1"/>
</dbReference>
<evidence type="ECO:0000313" key="1">
    <source>
        <dbReference type="EMBL" id="MBA8794624.1"/>
    </source>
</evidence>